<dbReference type="InterPro" id="IPR041490">
    <property type="entry name" value="KstR2_TetR_C"/>
</dbReference>
<keyword evidence="3" id="KW-0804">Transcription</keyword>
<dbReference type="SUPFAM" id="SSF48498">
    <property type="entry name" value="Tetracyclin repressor-like, C-terminal domain"/>
    <property type="match status" value="1"/>
</dbReference>
<comment type="caution">
    <text evidence="7">The sequence shown here is derived from an EMBL/GenBank/DDBJ whole genome shotgun (WGS) entry which is preliminary data.</text>
</comment>
<evidence type="ECO:0000313" key="7">
    <source>
        <dbReference type="EMBL" id="RIJ32724.1"/>
    </source>
</evidence>
<dbReference type="Pfam" id="PF00440">
    <property type="entry name" value="TetR_N"/>
    <property type="match status" value="1"/>
</dbReference>
<protein>
    <submittedName>
        <fullName evidence="7">TetR/AcrR family transcriptional regulator</fullName>
    </submittedName>
</protein>
<sequence>MRNLNKHSLKRLSQKDEVPITFQMPRPSKKNTRQSTASSRDGSARREEILETATDLFYERGYENGSLRDIARVMGFTQAAIYYHFPSKDEIFFCILDRFTEVVFQAIKDQLDTPGDPTEVLRKALRQHVSLSRDYMKEVKLLIEDRRLLSDARLQIVRAKERKIFDLYRRHFEKLRAANLILPISPTIISFSLISTANSVYQWYDRSGSLSIEEISDQLAQLYLCTGDSAGQPSKSQTAQRRAKAD</sequence>
<gene>
    <name evidence="7" type="ORF">D1223_02420</name>
</gene>
<feature type="domain" description="HTH tetR-type" evidence="6">
    <location>
        <begin position="43"/>
        <end position="103"/>
    </location>
</feature>
<dbReference type="PANTHER" id="PTHR30055">
    <property type="entry name" value="HTH-TYPE TRANSCRIPTIONAL REGULATOR RUTR"/>
    <property type="match status" value="1"/>
</dbReference>
<dbReference type="PANTHER" id="PTHR30055:SF234">
    <property type="entry name" value="HTH-TYPE TRANSCRIPTIONAL REGULATOR BETI"/>
    <property type="match status" value="1"/>
</dbReference>
<evidence type="ECO:0000256" key="1">
    <source>
        <dbReference type="ARBA" id="ARBA00023015"/>
    </source>
</evidence>
<dbReference type="GO" id="GO:0003700">
    <property type="term" value="F:DNA-binding transcription factor activity"/>
    <property type="evidence" value="ECO:0007669"/>
    <property type="project" value="TreeGrafter"/>
</dbReference>
<evidence type="ECO:0000256" key="3">
    <source>
        <dbReference type="ARBA" id="ARBA00023163"/>
    </source>
</evidence>
<dbReference type="Proteomes" id="UP000266385">
    <property type="component" value="Unassembled WGS sequence"/>
</dbReference>
<dbReference type="RefSeq" id="WP_119374805.1">
    <property type="nucleotide sequence ID" value="NZ_QWFX01000005.1"/>
</dbReference>
<dbReference type="Pfam" id="PF17932">
    <property type="entry name" value="TetR_C_24"/>
    <property type="match status" value="1"/>
</dbReference>
<reference evidence="7 8" key="1">
    <citation type="submission" date="2018-08" db="EMBL/GenBank/DDBJ databases">
        <title>Henriciella mobilis sp. nov., isolated from seawater.</title>
        <authorList>
            <person name="Cheng H."/>
            <person name="Wu Y.-H."/>
            <person name="Xu X.-W."/>
            <person name="Guo L.-L."/>
        </authorList>
    </citation>
    <scope>NUCLEOTIDE SEQUENCE [LARGE SCALE GENOMIC DNA]</scope>
    <source>
        <strain evidence="7 8">JN25</strain>
    </source>
</reference>
<dbReference type="InterPro" id="IPR050109">
    <property type="entry name" value="HTH-type_TetR-like_transc_reg"/>
</dbReference>
<evidence type="ECO:0000256" key="5">
    <source>
        <dbReference type="SAM" id="MobiDB-lite"/>
    </source>
</evidence>
<feature type="region of interest" description="Disordered" evidence="5">
    <location>
        <begin position="20"/>
        <end position="45"/>
    </location>
</feature>
<evidence type="ECO:0000313" key="8">
    <source>
        <dbReference type="Proteomes" id="UP000266385"/>
    </source>
</evidence>
<dbReference type="InterPro" id="IPR036271">
    <property type="entry name" value="Tet_transcr_reg_TetR-rel_C_sf"/>
</dbReference>
<dbReference type="AlphaFoldDB" id="A0A399RR34"/>
<dbReference type="GO" id="GO:0000976">
    <property type="term" value="F:transcription cis-regulatory region binding"/>
    <property type="evidence" value="ECO:0007669"/>
    <property type="project" value="TreeGrafter"/>
</dbReference>
<dbReference type="InterPro" id="IPR001647">
    <property type="entry name" value="HTH_TetR"/>
</dbReference>
<keyword evidence="1" id="KW-0805">Transcription regulation</keyword>
<dbReference type="OrthoDB" id="9811084at2"/>
<dbReference type="Gene3D" id="1.10.357.10">
    <property type="entry name" value="Tetracycline Repressor, domain 2"/>
    <property type="match status" value="1"/>
</dbReference>
<dbReference type="InterPro" id="IPR009057">
    <property type="entry name" value="Homeodomain-like_sf"/>
</dbReference>
<keyword evidence="2 4" id="KW-0238">DNA-binding</keyword>
<dbReference type="PROSITE" id="PS50977">
    <property type="entry name" value="HTH_TETR_2"/>
    <property type="match status" value="1"/>
</dbReference>
<keyword evidence="8" id="KW-1185">Reference proteome</keyword>
<name>A0A399RR34_9PROT</name>
<organism evidence="7 8">
    <name type="scientific">Henriciella mobilis</name>
    <dbReference type="NCBI Taxonomy" id="2305467"/>
    <lineage>
        <taxon>Bacteria</taxon>
        <taxon>Pseudomonadati</taxon>
        <taxon>Pseudomonadota</taxon>
        <taxon>Alphaproteobacteria</taxon>
        <taxon>Hyphomonadales</taxon>
        <taxon>Hyphomonadaceae</taxon>
        <taxon>Henriciella</taxon>
    </lineage>
</organism>
<dbReference type="EMBL" id="QWFX01000005">
    <property type="protein sequence ID" value="RIJ32724.1"/>
    <property type="molecule type" value="Genomic_DNA"/>
</dbReference>
<feature type="DNA-binding region" description="H-T-H motif" evidence="4">
    <location>
        <begin position="66"/>
        <end position="85"/>
    </location>
</feature>
<proteinExistence type="predicted"/>
<evidence type="ECO:0000259" key="6">
    <source>
        <dbReference type="PROSITE" id="PS50977"/>
    </source>
</evidence>
<dbReference type="Gene3D" id="1.10.10.60">
    <property type="entry name" value="Homeodomain-like"/>
    <property type="match status" value="1"/>
</dbReference>
<accession>A0A399RR34</accession>
<dbReference type="SUPFAM" id="SSF46689">
    <property type="entry name" value="Homeodomain-like"/>
    <property type="match status" value="1"/>
</dbReference>
<evidence type="ECO:0000256" key="2">
    <source>
        <dbReference type="ARBA" id="ARBA00023125"/>
    </source>
</evidence>
<dbReference type="PRINTS" id="PR00455">
    <property type="entry name" value="HTHTETR"/>
</dbReference>
<evidence type="ECO:0000256" key="4">
    <source>
        <dbReference type="PROSITE-ProRule" id="PRU00335"/>
    </source>
</evidence>